<dbReference type="PANTHER" id="PTHR30632">
    <property type="entry name" value="MOLYBDATE-BINDING PERIPLASMIC PROTEIN"/>
    <property type="match status" value="1"/>
</dbReference>
<feature type="chain" id="PRO_5032758954" evidence="1">
    <location>
        <begin position="21"/>
        <end position="306"/>
    </location>
</feature>
<dbReference type="InterPro" id="IPR050682">
    <property type="entry name" value="ModA/WtpA"/>
</dbReference>
<keyword evidence="3" id="KW-1185">Reference proteome</keyword>
<evidence type="ECO:0000256" key="1">
    <source>
        <dbReference type="SAM" id="SignalP"/>
    </source>
</evidence>
<comment type="caution">
    <text evidence="2">The sequence shown here is derived from an EMBL/GenBank/DDBJ whole genome shotgun (WGS) entry which is preliminary data.</text>
</comment>
<dbReference type="GO" id="GO:0030973">
    <property type="term" value="F:molybdate ion binding"/>
    <property type="evidence" value="ECO:0007669"/>
    <property type="project" value="TreeGrafter"/>
</dbReference>
<dbReference type="Proteomes" id="UP000570474">
    <property type="component" value="Unassembled WGS sequence"/>
</dbReference>
<proteinExistence type="predicted"/>
<dbReference type="EMBL" id="JABAIA010000002">
    <property type="protein sequence ID" value="NLR66404.1"/>
    <property type="molecule type" value="Genomic_DNA"/>
</dbReference>
<name>A0A847RWT4_9BACT</name>
<reference evidence="2 3" key="1">
    <citation type="submission" date="2020-04" db="EMBL/GenBank/DDBJ databases">
        <authorList>
            <person name="Yin C."/>
        </authorList>
    </citation>
    <scope>NUCLEOTIDE SEQUENCE [LARGE SCALE GENOMIC DNA]</scope>
    <source>
        <strain evidence="2 3">Ae27</strain>
    </source>
</reference>
<dbReference type="PANTHER" id="PTHR30632:SF0">
    <property type="entry name" value="SULFATE-BINDING PROTEIN"/>
    <property type="match status" value="1"/>
</dbReference>
<dbReference type="AlphaFoldDB" id="A0A847RWT4"/>
<protein>
    <submittedName>
        <fullName evidence="2">ABC transporter substrate-binding protein</fullName>
    </submittedName>
</protein>
<dbReference type="GO" id="GO:0015689">
    <property type="term" value="P:molybdate ion transport"/>
    <property type="evidence" value="ECO:0007669"/>
    <property type="project" value="TreeGrafter"/>
</dbReference>
<dbReference type="Pfam" id="PF13531">
    <property type="entry name" value="SBP_bac_11"/>
    <property type="match status" value="1"/>
</dbReference>
<evidence type="ECO:0000313" key="2">
    <source>
        <dbReference type="EMBL" id="NLR66404.1"/>
    </source>
</evidence>
<dbReference type="Gene3D" id="3.40.190.10">
    <property type="entry name" value="Periplasmic binding protein-like II"/>
    <property type="match status" value="2"/>
</dbReference>
<evidence type="ECO:0000313" key="3">
    <source>
        <dbReference type="Proteomes" id="UP000570474"/>
    </source>
</evidence>
<sequence length="306" mass="34310">MKRLFFPVLLLAGLTHSAYAQDHRFDPPWNKPPESKVMFTVPGVDNVPDLYGDINDPQLVVFFAGNQFMCIDELLAAFKQQYPAYQRVFAETLPPGILAQQIEGGSLTLGNMRITLKPDVYTAGKTRINAMTEHFSRTEVYAYNKLALMVPKGNPAKVNSLADLAKPGVRVAMPNPAWEGIGKRIEEAYVKAGGEQLKHQIMDVKVKDSTTFLTQIHHRQSPMRILYHQSDAAPVWYSEAWYQQMIGHPVSLVTIPDKHNITATYMAGQLKNAPHQQAAADFMDFLVSDKAKAIYRKYGFSVEQPG</sequence>
<keyword evidence="1" id="KW-0732">Signal</keyword>
<accession>A0A847RWT4</accession>
<dbReference type="SUPFAM" id="SSF53850">
    <property type="entry name" value="Periplasmic binding protein-like II"/>
    <property type="match status" value="1"/>
</dbReference>
<gene>
    <name evidence="2" type="ORF">HGH92_19000</name>
</gene>
<dbReference type="RefSeq" id="WP_168872333.1">
    <property type="nucleotide sequence ID" value="NZ_JABAIA010000002.1"/>
</dbReference>
<feature type="signal peptide" evidence="1">
    <location>
        <begin position="1"/>
        <end position="20"/>
    </location>
</feature>
<organism evidence="2 3">
    <name type="scientific">Chitinophaga varians</name>
    <dbReference type="NCBI Taxonomy" id="2202339"/>
    <lineage>
        <taxon>Bacteria</taxon>
        <taxon>Pseudomonadati</taxon>
        <taxon>Bacteroidota</taxon>
        <taxon>Chitinophagia</taxon>
        <taxon>Chitinophagales</taxon>
        <taxon>Chitinophagaceae</taxon>
        <taxon>Chitinophaga</taxon>
    </lineage>
</organism>